<evidence type="ECO:0000313" key="2">
    <source>
        <dbReference type="EMBL" id="RDY05101.1"/>
    </source>
</evidence>
<dbReference type="EMBL" id="QJKJ01001946">
    <property type="protein sequence ID" value="RDY05101.1"/>
    <property type="molecule type" value="Genomic_DNA"/>
</dbReference>
<dbReference type="STRING" id="157652.A0A371HQM5"/>
<accession>A0A371HQM5</accession>
<evidence type="ECO:0000313" key="3">
    <source>
        <dbReference type="Proteomes" id="UP000257109"/>
    </source>
</evidence>
<dbReference type="PANTHER" id="PTHR11439">
    <property type="entry name" value="GAG-POL-RELATED RETROTRANSPOSON"/>
    <property type="match status" value="1"/>
</dbReference>
<sequence length="344" mass="40106">MMFEISLNYLKGNIKRYKAHLVAKGLLLKDFKGLLHETKKFLTKNFDMKDLGETSFVLGIQILRDCSQGILRLSQENYISKVLDRFDMKDSKLGDTLIAKRGKFSLKQCPNNDLERNDMQKIPCASVVRSLMYDQICTRPDIAFVVRVLGRYLNDLVMQHWKAIKCVMCYLERTKGCMLTYQKFEGLNDLVMQHWKVVKRIMCYLERTKGCMLTYRKFEGLEIIGYFDSDFVGCQDRKRSISGYIYMMAEGAISWKSIKQTLIAPLTMAVEFVACFEASNHEIWLLWVVDGIERPLKIYCDNNLTVLYSNNNRSSTKSKFIDIKFLVVKERVQNKQIFIEHIGT</sequence>
<feature type="non-terminal residue" evidence="2">
    <location>
        <position position="1"/>
    </location>
</feature>
<gene>
    <name evidence="2" type="ORF">CR513_11096</name>
</gene>
<reference evidence="2" key="1">
    <citation type="submission" date="2018-05" db="EMBL/GenBank/DDBJ databases">
        <title>Draft genome of Mucuna pruriens seed.</title>
        <authorList>
            <person name="Nnadi N.E."/>
            <person name="Vos R."/>
            <person name="Hasami M.H."/>
            <person name="Devisetty U.K."/>
            <person name="Aguiy J.C."/>
        </authorList>
    </citation>
    <scope>NUCLEOTIDE SEQUENCE [LARGE SCALE GENOMIC DNA]</scope>
    <source>
        <strain evidence="2">JCA_2017</strain>
    </source>
</reference>
<dbReference type="Proteomes" id="UP000257109">
    <property type="component" value="Unassembled WGS sequence"/>
</dbReference>
<dbReference type="AlphaFoldDB" id="A0A371HQM5"/>
<dbReference type="CDD" id="cd09272">
    <property type="entry name" value="RNase_HI_RT_Ty1"/>
    <property type="match status" value="1"/>
</dbReference>
<comment type="caution">
    <text evidence="2">The sequence shown here is derived from an EMBL/GenBank/DDBJ whole genome shotgun (WGS) entry which is preliminary data.</text>
</comment>
<keyword evidence="3" id="KW-1185">Reference proteome</keyword>
<dbReference type="Pfam" id="PF07727">
    <property type="entry name" value="RVT_2"/>
    <property type="match status" value="1"/>
</dbReference>
<evidence type="ECO:0000259" key="1">
    <source>
        <dbReference type="Pfam" id="PF07727"/>
    </source>
</evidence>
<protein>
    <recommendedName>
        <fullName evidence="1">Reverse transcriptase Ty1/copia-type domain-containing protein</fullName>
    </recommendedName>
</protein>
<proteinExistence type="predicted"/>
<dbReference type="PANTHER" id="PTHR11439:SF467">
    <property type="entry name" value="INTEGRASE CATALYTIC DOMAIN-CONTAINING PROTEIN"/>
    <property type="match status" value="1"/>
</dbReference>
<organism evidence="2 3">
    <name type="scientific">Mucuna pruriens</name>
    <name type="common">Velvet bean</name>
    <name type="synonym">Dolichos pruriens</name>
    <dbReference type="NCBI Taxonomy" id="157652"/>
    <lineage>
        <taxon>Eukaryota</taxon>
        <taxon>Viridiplantae</taxon>
        <taxon>Streptophyta</taxon>
        <taxon>Embryophyta</taxon>
        <taxon>Tracheophyta</taxon>
        <taxon>Spermatophyta</taxon>
        <taxon>Magnoliopsida</taxon>
        <taxon>eudicotyledons</taxon>
        <taxon>Gunneridae</taxon>
        <taxon>Pentapetalae</taxon>
        <taxon>rosids</taxon>
        <taxon>fabids</taxon>
        <taxon>Fabales</taxon>
        <taxon>Fabaceae</taxon>
        <taxon>Papilionoideae</taxon>
        <taxon>50 kb inversion clade</taxon>
        <taxon>NPAAA clade</taxon>
        <taxon>indigoferoid/millettioid clade</taxon>
        <taxon>Phaseoleae</taxon>
        <taxon>Mucuna</taxon>
    </lineage>
</organism>
<dbReference type="InterPro" id="IPR013103">
    <property type="entry name" value="RVT_2"/>
</dbReference>
<feature type="non-terminal residue" evidence="2">
    <location>
        <position position="344"/>
    </location>
</feature>
<feature type="domain" description="Reverse transcriptase Ty1/copia-type" evidence="1">
    <location>
        <begin position="33"/>
        <end position="92"/>
    </location>
</feature>
<name>A0A371HQM5_MUCPR</name>
<dbReference type="OrthoDB" id="1645289at2759"/>